<dbReference type="InterPro" id="IPR006680">
    <property type="entry name" value="Amidohydro-rel"/>
</dbReference>
<dbReference type="EMBL" id="JBHLTQ010000015">
    <property type="protein sequence ID" value="MFC0605848.1"/>
    <property type="molecule type" value="Genomic_DNA"/>
</dbReference>
<gene>
    <name evidence="3" type="ORF">ACFFGA_14900</name>
</gene>
<feature type="domain" description="Amidohydrolase-related" evidence="2">
    <location>
        <begin position="132"/>
        <end position="297"/>
    </location>
</feature>
<keyword evidence="4" id="KW-1185">Reference proteome</keyword>
<dbReference type="SUPFAM" id="SSF51556">
    <property type="entry name" value="Metallo-dependent hydrolases"/>
    <property type="match status" value="1"/>
</dbReference>
<proteinExistence type="predicted"/>
<keyword evidence="1" id="KW-0456">Lyase</keyword>
<accession>A0ABV6QC26</accession>
<dbReference type="InterPro" id="IPR032465">
    <property type="entry name" value="ACMSD"/>
</dbReference>
<comment type="caution">
    <text evidence="3">The sequence shown here is derived from an EMBL/GenBank/DDBJ whole genome shotgun (WGS) entry which is preliminary data.</text>
</comment>
<evidence type="ECO:0000259" key="2">
    <source>
        <dbReference type="Pfam" id="PF04909"/>
    </source>
</evidence>
<dbReference type="Pfam" id="PF04909">
    <property type="entry name" value="Amidohydro_2"/>
    <property type="match status" value="1"/>
</dbReference>
<dbReference type="RefSeq" id="WP_386065215.1">
    <property type="nucleotide sequence ID" value="NZ_JBHLTQ010000015.1"/>
</dbReference>
<reference evidence="3 4" key="1">
    <citation type="submission" date="2024-09" db="EMBL/GenBank/DDBJ databases">
        <authorList>
            <person name="Sun Q."/>
            <person name="Mori K."/>
        </authorList>
    </citation>
    <scope>NUCLEOTIDE SEQUENCE [LARGE SCALE GENOMIC DNA]</scope>
    <source>
        <strain evidence="3 4">NCAIM B.02481</strain>
    </source>
</reference>
<protein>
    <submittedName>
        <fullName evidence="3">Amidohydrolase family protein</fullName>
    </submittedName>
</protein>
<dbReference type="Gene3D" id="3.20.20.140">
    <property type="entry name" value="Metal-dependent hydrolases"/>
    <property type="match status" value="1"/>
</dbReference>
<sequence length="310" mass="36613">MTLGLTTSSIVAQDNIDEFLKNQPIIDVHIHITKGYDDNEDYNKINPNIDIAKIEWMRQRFDQNNIVLALGGGPMKYAKLWQELDKRHWSGPRLPCNPLREQDEPCESELPDLKELDSLFKNGTFKYLGETSFHSMGIHPTDERFNPYWELAEKYQIPIGFHADAGPFKRNMEETPNWNEEYGNPLLLLPVLEKYPKLKIYLMHYPGRYFNECIEVMKKYEQIYCEITAVSMFAPKERWEPKVKKLYEEGLGDRLMFGSDYVGTIRKNIEIIYNLDWLSDEQKRDIYYNNAAKFLNLTKSEIKKHHKMVE</sequence>
<dbReference type="InterPro" id="IPR032466">
    <property type="entry name" value="Metal_Hydrolase"/>
</dbReference>
<dbReference type="PANTHER" id="PTHR21240:SF28">
    <property type="entry name" value="ISO-OROTATE DECARBOXYLASE (EUROFUNG)"/>
    <property type="match status" value="1"/>
</dbReference>
<name>A0ABV6QC26_9FLAO</name>
<evidence type="ECO:0000313" key="4">
    <source>
        <dbReference type="Proteomes" id="UP001589832"/>
    </source>
</evidence>
<evidence type="ECO:0000256" key="1">
    <source>
        <dbReference type="ARBA" id="ARBA00023239"/>
    </source>
</evidence>
<dbReference type="PANTHER" id="PTHR21240">
    <property type="entry name" value="2-AMINO-3-CARBOXYLMUCONATE-6-SEMIALDEHYDE DECARBOXYLASE"/>
    <property type="match status" value="1"/>
</dbReference>
<organism evidence="3 4">
    <name type="scientific">Winogradskyella pulchriflava</name>
    <dbReference type="NCBI Taxonomy" id="1110688"/>
    <lineage>
        <taxon>Bacteria</taxon>
        <taxon>Pseudomonadati</taxon>
        <taxon>Bacteroidota</taxon>
        <taxon>Flavobacteriia</taxon>
        <taxon>Flavobacteriales</taxon>
        <taxon>Flavobacteriaceae</taxon>
        <taxon>Winogradskyella</taxon>
    </lineage>
</organism>
<dbReference type="Proteomes" id="UP001589832">
    <property type="component" value="Unassembled WGS sequence"/>
</dbReference>
<evidence type="ECO:0000313" key="3">
    <source>
        <dbReference type="EMBL" id="MFC0605848.1"/>
    </source>
</evidence>